<dbReference type="Proteomes" id="UP000225277">
    <property type="component" value="Unassembled WGS sequence"/>
</dbReference>
<keyword evidence="2" id="KW-1185">Reference proteome</keyword>
<reference evidence="1 2" key="1">
    <citation type="submission" date="2016-03" db="EMBL/GenBank/DDBJ databases">
        <authorList>
            <person name="Ploux O."/>
        </authorList>
    </citation>
    <scope>NUCLEOTIDE SEQUENCE [LARGE SCALE GENOMIC DNA]</scope>
    <source>
        <strain evidence="1 2">URUG2</strain>
    </source>
</reference>
<dbReference type="GeneID" id="35599594"/>
<evidence type="ECO:0000313" key="2">
    <source>
        <dbReference type="Proteomes" id="UP000225277"/>
    </source>
</evidence>
<dbReference type="AlphaFoldDB" id="A0A2D3UWE1"/>
<dbReference type="EMBL" id="FJUY01000006">
    <property type="protein sequence ID" value="CZT18575.1"/>
    <property type="molecule type" value="Genomic_DNA"/>
</dbReference>
<accession>A0A2D3UWE1</accession>
<evidence type="ECO:0000313" key="1">
    <source>
        <dbReference type="EMBL" id="CZT18575.1"/>
    </source>
</evidence>
<protein>
    <submittedName>
        <fullName evidence="1">Uncharacterized protein</fullName>
    </submittedName>
</protein>
<proteinExistence type="predicted"/>
<dbReference type="RefSeq" id="XP_023625465.1">
    <property type="nucleotide sequence ID" value="XM_023769697.1"/>
</dbReference>
<organism evidence="1 2">
    <name type="scientific">Ramularia collo-cygni</name>
    <dbReference type="NCBI Taxonomy" id="112498"/>
    <lineage>
        <taxon>Eukaryota</taxon>
        <taxon>Fungi</taxon>
        <taxon>Dikarya</taxon>
        <taxon>Ascomycota</taxon>
        <taxon>Pezizomycotina</taxon>
        <taxon>Dothideomycetes</taxon>
        <taxon>Dothideomycetidae</taxon>
        <taxon>Mycosphaerellales</taxon>
        <taxon>Mycosphaerellaceae</taxon>
        <taxon>Ramularia</taxon>
    </lineage>
</organism>
<gene>
    <name evidence="1" type="ORF">RCC_04419</name>
</gene>
<sequence length="101" mass="11320">MKHTKHVLDGHDTTHLALFEINAPKLILGHEAQEERPHRNATALFFLIRVSAQLQQALQELRDGEVIADGACLQTVCKLGHSTWSSKGRPAFSRTTRVVRI</sequence>
<name>A0A2D3UWE1_9PEZI</name>